<dbReference type="Proteomes" id="UP000634308">
    <property type="component" value="Unassembled WGS sequence"/>
</dbReference>
<sequence length="75" mass="9014">MGILMDLYQSSKEVGEQELERAAGMARSMNRDVIDDEKMEWLRRDLRLLVRNFWSTLRDRQNRGRFDEIIRGALR</sequence>
<dbReference type="RefSeq" id="WP_189065246.1">
    <property type="nucleotide sequence ID" value="NZ_BMQM01000015.1"/>
</dbReference>
<keyword evidence="2" id="KW-1185">Reference proteome</keyword>
<organism evidence="1 2">
    <name type="scientific">Deinococcus seoulensis</name>
    <dbReference type="NCBI Taxonomy" id="1837379"/>
    <lineage>
        <taxon>Bacteria</taxon>
        <taxon>Thermotogati</taxon>
        <taxon>Deinococcota</taxon>
        <taxon>Deinococci</taxon>
        <taxon>Deinococcales</taxon>
        <taxon>Deinococcaceae</taxon>
        <taxon>Deinococcus</taxon>
    </lineage>
</organism>
<dbReference type="EMBL" id="BMQM01000015">
    <property type="protein sequence ID" value="GGR61362.1"/>
    <property type="molecule type" value="Genomic_DNA"/>
</dbReference>
<name>A0ABQ2RW74_9DEIO</name>
<protein>
    <submittedName>
        <fullName evidence="1">Uncharacterized protein</fullName>
    </submittedName>
</protein>
<comment type="caution">
    <text evidence="1">The sequence shown here is derived from an EMBL/GenBank/DDBJ whole genome shotgun (WGS) entry which is preliminary data.</text>
</comment>
<proteinExistence type="predicted"/>
<evidence type="ECO:0000313" key="2">
    <source>
        <dbReference type="Proteomes" id="UP000634308"/>
    </source>
</evidence>
<gene>
    <name evidence="1" type="ORF">GCM10008959_24200</name>
</gene>
<accession>A0ABQ2RW74</accession>
<reference evidence="2" key="1">
    <citation type="journal article" date="2019" name="Int. J. Syst. Evol. Microbiol.">
        <title>The Global Catalogue of Microorganisms (GCM) 10K type strain sequencing project: providing services to taxonomists for standard genome sequencing and annotation.</title>
        <authorList>
            <consortium name="The Broad Institute Genomics Platform"/>
            <consortium name="The Broad Institute Genome Sequencing Center for Infectious Disease"/>
            <person name="Wu L."/>
            <person name="Ma J."/>
        </authorList>
    </citation>
    <scope>NUCLEOTIDE SEQUENCE [LARGE SCALE GENOMIC DNA]</scope>
    <source>
        <strain evidence="2">JCM 31404</strain>
    </source>
</reference>
<evidence type="ECO:0000313" key="1">
    <source>
        <dbReference type="EMBL" id="GGR61362.1"/>
    </source>
</evidence>